<dbReference type="Proteomes" id="UP001321760">
    <property type="component" value="Unassembled WGS sequence"/>
</dbReference>
<dbReference type="PANTHER" id="PTHR37592:SF1">
    <property type="match status" value="1"/>
</dbReference>
<dbReference type="PANTHER" id="PTHR37592">
    <property type="match status" value="1"/>
</dbReference>
<feature type="chain" id="PRO_5043731818" description="DUF7143 domain-containing protein" evidence="1">
    <location>
        <begin position="17"/>
        <end position="191"/>
    </location>
</feature>
<evidence type="ECO:0000256" key="1">
    <source>
        <dbReference type="SAM" id="SignalP"/>
    </source>
</evidence>
<evidence type="ECO:0000313" key="4">
    <source>
        <dbReference type="Proteomes" id="UP001321760"/>
    </source>
</evidence>
<dbReference type="EMBL" id="MU865996">
    <property type="protein sequence ID" value="KAK4443288.1"/>
    <property type="molecule type" value="Genomic_DNA"/>
</dbReference>
<dbReference type="Pfam" id="PF23631">
    <property type="entry name" value="DUF7143"/>
    <property type="match status" value="1"/>
</dbReference>
<reference evidence="3" key="1">
    <citation type="journal article" date="2023" name="Mol. Phylogenet. Evol.">
        <title>Genome-scale phylogeny and comparative genomics of the fungal order Sordariales.</title>
        <authorList>
            <person name="Hensen N."/>
            <person name="Bonometti L."/>
            <person name="Westerberg I."/>
            <person name="Brannstrom I.O."/>
            <person name="Guillou S."/>
            <person name="Cros-Aarteil S."/>
            <person name="Calhoun S."/>
            <person name="Haridas S."/>
            <person name="Kuo A."/>
            <person name="Mondo S."/>
            <person name="Pangilinan J."/>
            <person name="Riley R."/>
            <person name="LaButti K."/>
            <person name="Andreopoulos B."/>
            <person name="Lipzen A."/>
            <person name="Chen C."/>
            <person name="Yan M."/>
            <person name="Daum C."/>
            <person name="Ng V."/>
            <person name="Clum A."/>
            <person name="Steindorff A."/>
            <person name="Ohm R.A."/>
            <person name="Martin F."/>
            <person name="Silar P."/>
            <person name="Natvig D.O."/>
            <person name="Lalanne C."/>
            <person name="Gautier V."/>
            <person name="Ament-Velasquez S.L."/>
            <person name="Kruys A."/>
            <person name="Hutchinson M.I."/>
            <person name="Powell A.J."/>
            <person name="Barry K."/>
            <person name="Miller A.N."/>
            <person name="Grigoriev I.V."/>
            <person name="Debuchy R."/>
            <person name="Gladieux P."/>
            <person name="Hiltunen Thoren M."/>
            <person name="Johannesson H."/>
        </authorList>
    </citation>
    <scope>NUCLEOTIDE SEQUENCE</scope>
    <source>
        <strain evidence="3">PSN243</strain>
    </source>
</reference>
<feature type="domain" description="DUF7143" evidence="2">
    <location>
        <begin position="32"/>
        <end position="189"/>
    </location>
</feature>
<protein>
    <recommendedName>
        <fullName evidence="2">DUF7143 domain-containing protein</fullName>
    </recommendedName>
</protein>
<feature type="signal peptide" evidence="1">
    <location>
        <begin position="1"/>
        <end position="16"/>
    </location>
</feature>
<sequence length="191" mass="20395">MKSFAAILFGVSVALSAPTESLLERQARACFIVGNQVLPAEVANIVTSLQPQITCDATRTTLSGVPDVSSGGVSFSSINFATSRQSALEFALTTFATKSPLASNDLATFQRQLDVYRATEAGIRSMGGNLAIKVPKFFLEFQISRIQTAQGNPPTAPGQQVDHKLGKVIKNVGRERQELLDQVTALARVLA</sequence>
<gene>
    <name evidence="3" type="ORF">QBC34DRAFT_478148</name>
</gene>
<name>A0AAV9G4A5_9PEZI</name>
<keyword evidence="1" id="KW-0732">Signal</keyword>
<comment type="caution">
    <text evidence="3">The sequence shown here is derived from an EMBL/GenBank/DDBJ whole genome shotgun (WGS) entry which is preliminary data.</text>
</comment>
<dbReference type="InterPro" id="IPR055567">
    <property type="entry name" value="DUF7143"/>
</dbReference>
<dbReference type="AlphaFoldDB" id="A0AAV9G4A5"/>
<organism evidence="3 4">
    <name type="scientific">Podospora aff. communis PSN243</name>
    <dbReference type="NCBI Taxonomy" id="3040156"/>
    <lineage>
        <taxon>Eukaryota</taxon>
        <taxon>Fungi</taxon>
        <taxon>Dikarya</taxon>
        <taxon>Ascomycota</taxon>
        <taxon>Pezizomycotina</taxon>
        <taxon>Sordariomycetes</taxon>
        <taxon>Sordariomycetidae</taxon>
        <taxon>Sordariales</taxon>
        <taxon>Podosporaceae</taxon>
        <taxon>Podospora</taxon>
    </lineage>
</organism>
<proteinExistence type="predicted"/>
<evidence type="ECO:0000313" key="3">
    <source>
        <dbReference type="EMBL" id="KAK4443288.1"/>
    </source>
</evidence>
<keyword evidence="4" id="KW-1185">Reference proteome</keyword>
<reference evidence="3" key="2">
    <citation type="submission" date="2023-05" db="EMBL/GenBank/DDBJ databases">
        <authorList>
            <consortium name="Lawrence Berkeley National Laboratory"/>
            <person name="Steindorff A."/>
            <person name="Hensen N."/>
            <person name="Bonometti L."/>
            <person name="Westerberg I."/>
            <person name="Brannstrom I.O."/>
            <person name="Guillou S."/>
            <person name="Cros-Aarteil S."/>
            <person name="Calhoun S."/>
            <person name="Haridas S."/>
            <person name="Kuo A."/>
            <person name="Mondo S."/>
            <person name="Pangilinan J."/>
            <person name="Riley R."/>
            <person name="Labutti K."/>
            <person name="Andreopoulos B."/>
            <person name="Lipzen A."/>
            <person name="Chen C."/>
            <person name="Yanf M."/>
            <person name="Daum C."/>
            <person name="Ng V."/>
            <person name="Clum A."/>
            <person name="Ohm R."/>
            <person name="Martin F."/>
            <person name="Silar P."/>
            <person name="Natvig D."/>
            <person name="Lalanne C."/>
            <person name="Gautier V."/>
            <person name="Ament-Velasquez S.L."/>
            <person name="Kruys A."/>
            <person name="Hutchinson M.I."/>
            <person name="Powell A.J."/>
            <person name="Barry K."/>
            <person name="Miller A.N."/>
            <person name="Grigoriev I.V."/>
            <person name="Debuchy R."/>
            <person name="Gladieux P."/>
            <person name="Thoren M.H."/>
            <person name="Johannesson H."/>
        </authorList>
    </citation>
    <scope>NUCLEOTIDE SEQUENCE</scope>
    <source>
        <strain evidence="3">PSN243</strain>
    </source>
</reference>
<accession>A0AAV9G4A5</accession>
<evidence type="ECO:0000259" key="2">
    <source>
        <dbReference type="Pfam" id="PF23631"/>
    </source>
</evidence>